<dbReference type="AlphaFoldDB" id="A0A0M3KEK9"/>
<accession>A0A0M3KEK9</accession>
<reference evidence="1" key="1">
    <citation type="submission" date="2017-02" db="UniProtKB">
        <authorList>
            <consortium name="WormBaseParasite"/>
        </authorList>
    </citation>
    <scope>IDENTIFICATION</scope>
</reference>
<protein>
    <submittedName>
        <fullName evidence="1">Abdominal-A</fullName>
    </submittedName>
</protein>
<name>A0A0M3KEK9_ANISI</name>
<organism evidence="1">
    <name type="scientific">Anisakis simplex</name>
    <name type="common">Herring worm</name>
    <dbReference type="NCBI Taxonomy" id="6269"/>
    <lineage>
        <taxon>Eukaryota</taxon>
        <taxon>Metazoa</taxon>
        <taxon>Ecdysozoa</taxon>
        <taxon>Nematoda</taxon>
        <taxon>Chromadorea</taxon>
        <taxon>Rhabditida</taxon>
        <taxon>Spirurina</taxon>
        <taxon>Ascaridomorpha</taxon>
        <taxon>Ascaridoidea</taxon>
        <taxon>Anisakidae</taxon>
        <taxon>Anisakis</taxon>
        <taxon>Anisakis simplex complex</taxon>
    </lineage>
</organism>
<dbReference type="WBParaSite" id="ASIM_0001941701-mRNA-1">
    <property type="protein sequence ID" value="ASIM_0001941701-mRNA-1"/>
    <property type="gene ID" value="ASIM_0001941701"/>
</dbReference>
<proteinExistence type="predicted"/>
<evidence type="ECO:0000313" key="1">
    <source>
        <dbReference type="WBParaSite" id="ASIM_0001941701-mRNA-1"/>
    </source>
</evidence>
<sequence>LPSTAASLVTAANANPYSYVFDTQKLDRLSGGGAARAHQSLQDLSQVFNGFQSYAPLSAASGPGAGGAGAANAAANGALARGFNVAAAQAVAAQQAALEAAALYASVGGGEPFPAMYPPLHHQTAQLPHAFHKV</sequence>